<protein>
    <submittedName>
        <fullName evidence="1">Uncharacterized protein</fullName>
    </submittedName>
</protein>
<evidence type="ECO:0000313" key="1">
    <source>
        <dbReference type="EMBL" id="TYP72943.1"/>
    </source>
</evidence>
<organism evidence="1 2">
    <name type="scientific">Aquimarina intermedia</name>
    <dbReference type="NCBI Taxonomy" id="350814"/>
    <lineage>
        <taxon>Bacteria</taxon>
        <taxon>Pseudomonadati</taxon>
        <taxon>Bacteroidota</taxon>
        <taxon>Flavobacteriia</taxon>
        <taxon>Flavobacteriales</taxon>
        <taxon>Flavobacteriaceae</taxon>
        <taxon>Aquimarina</taxon>
    </lineage>
</organism>
<dbReference type="Proteomes" id="UP000324376">
    <property type="component" value="Unassembled WGS sequence"/>
</dbReference>
<dbReference type="EMBL" id="VNHU01000006">
    <property type="protein sequence ID" value="TYP72943.1"/>
    <property type="molecule type" value="Genomic_DNA"/>
</dbReference>
<keyword evidence="2" id="KW-1185">Reference proteome</keyword>
<dbReference type="OrthoDB" id="5464618at2"/>
<comment type="caution">
    <text evidence="1">The sequence shown here is derived from an EMBL/GenBank/DDBJ whole genome shotgun (WGS) entry which is preliminary data.</text>
</comment>
<dbReference type="RefSeq" id="WP_148782969.1">
    <property type="nucleotide sequence ID" value="NZ_VNHU01000006.1"/>
</dbReference>
<name>A0A5S5C4Q7_9FLAO</name>
<gene>
    <name evidence="1" type="ORF">BD809_106196</name>
</gene>
<dbReference type="AlphaFoldDB" id="A0A5S5C4Q7"/>
<reference evidence="1 2" key="1">
    <citation type="submission" date="2019-07" db="EMBL/GenBank/DDBJ databases">
        <title>Genomic Encyclopedia of Archaeal and Bacterial Type Strains, Phase II (KMG-II): from individual species to whole genera.</title>
        <authorList>
            <person name="Goeker M."/>
        </authorList>
    </citation>
    <scope>NUCLEOTIDE SEQUENCE [LARGE SCALE GENOMIC DNA]</scope>
    <source>
        <strain evidence="1 2">DSM 17527</strain>
    </source>
</reference>
<evidence type="ECO:0000313" key="2">
    <source>
        <dbReference type="Proteomes" id="UP000324376"/>
    </source>
</evidence>
<proteinExistence type="predicted"/>
<accession>A0A5S5C4Q7</accession>
<sequence>MFKIVSYAKFLLRSTNQHGVHSPFVYLLITRCLYVRKRKATDHQVKKICKNSKNLSVKESRLLLRLISYLDIQTVLVLGKDQRSLAQVMELYTGNLTIDTALSSAPYDLIIAESNEVAEANNAITMLLSAMHNDSILVLRGIHSDPDSETLWQTLCKNESVTASIDLYRVGLLFIRREQLQEQFTIRW</sequence>